<feature type="domain" description="AIG1-type G" evidence="5">
    <location>
        <begin position="394"/>
        <end position="602"/>
    </location>
</feature>
<reference evidence="6 7" key="1">
    <citation type="journal article" date="2018" name="G3 (Bethesda)">
        <title>A High-Quality Reference Genome for the Invasive Mosquitofish Gambusia affinis Using a Chicago Library.</title>
        <authorList>
            <person name="Hoffberg S.L."/>
            <person name="Troendle N.J."/>
            <person name="Glenn T.C."/>
            <person name="Mahmud O."/>
            <person name="Louha S."/>
            <person name="Chalopin D."/>
            <person name="Bennetzen J.L."/>
            <person name="Mauricio R."/>
        </authorList>
    </citation>
    <scope>NUCLEOTIDE SEQUENCE [LARGE SCALE GENOMIC DNA]</scope>
    <source>
        <strain evidence="6">NE01/NJP1002.9</strain>
        <tissue evidence="6">Muscle</tissue>
    </source>
</reference>
<evidence type="ECO:0000256" key="1">
    <source>
        <dbReference type="ARBA" id="ARBA00008535"/>
    </source>
</evidence>
<evidence type="ECO:0000259" key="5">
    <source>
        <dbReference type="PROSITE" id="PS51720"/>
    </source>
</evidence>
<dbReference type="InterPro" id="IPR027417">
    <property type="entry name" value="P-loop_NTPase"/>
</dbReference>
<dbReference type="InterPro" id="IPR045058">
    <property type="entry name" value="GIMA/IAN/Toc"/>
</dbReference>
<dbReference type="Gene3D" id="3.40.50.300">
    <property type="entry name" value="P-loop containing nucleotide triphosphate hydrolases"/>
    <property type="match status" value="2"/>
</dbReference>
<keyword evidence="7" id="KW-1185">Reference proteome</keyword>
<dbReference type="GO" id="GO:0005525">
    <property type="term" value="F:GTP binding"/>
    <property type="evidence" value="ECO:0007669"/>
    <property type="project" value="UniProtKB-KW"/>
</dbReference>
<dbReference type="Proteomes" id="UP000250572">
    <property type="component" value="Unassembled WGS sequence"/>
</dbReference>
<dbReference type="PANTHER" id="PTHR10903">
    <property type="entry name" value="GTPASE, IMAP FAMILY MEMBER-RELATED"/>
    <property type="match status" value="1"/>
</dbReference>
<keyword evidence="3" id="KW-0342">GTP-binding</keyword>
<name>A0A315W0U3_GAMAF</name>
<dbReference type="SUPFAM" id="SSF52540">
    <property type="entry name" value="P-loop containing nucleoside triphosphate hydrolases"/>
    <property type="match status" value="1"/>
</dbReference>
<dbReference type="Pfam" id="PF04548">
    <property type="entry name" value="AIG1"/>
    <property type="match status" value="2"/>
</dbReference>
<evidence type="ECO:0000313" key="6">
    <source>
        <dbReference type="EMBL" id="PWA29539.1"/>
    </source>
</evidence>
<gene>
    <name evidence="6" type="ORF">CCH79_00007808</name>
</gene>
<keyword evidence="2" id="KW-0547">Nucleotide-binding</keyword>
<evidence type="ECO:0000313" key="7">
    <source>
        <dbReference type="Proteomes" id="UP000250572"/>
    </source>
</evidence>
<evidence type="ECO:0000256" key="2">
    <source>
        <dbReference type="ARBA" id="ARBA00022741"/>
    </source>
</evidence>
<comment type="similarity">
    <text evidence="1">Belongs to the TRAFAC class TrmE-Era-EngA-EngB-Septin-like GTPase superfamily. AIG1/Toc34/Toc159-like paraseptin GTPase family. IAN subfamily.</text>
</comment>
<dbReference type="AlphaFoldDB" id="A0A315W0U3"/>
<comment type="caution">
    <text evidence="6">The sequence shown here is derived from an EMBL/GenBank/DDBJ whole genome shotgun (WGS) entry which is preliminary data.</text>
</comment>
<dbReference type="PROSITE" id="PS51720">
    <property type="entry name" value="G_AIG1"/>
    <property type="match status" value="1"/>
</dbReference>
<feature type="region of interest" description="Disordered" evidence="4">
    <location>
        <begin position="349"/>
        <end position="368"/>
    </location>
</feature>
<evidence type="ECO:0000256" key="4">
    <source>
        <dbReference type="SAM" id="MobiDB-lite"/>
    </source>
</evidence>
<dbReference type="InterPro" id="IPR006703">
    <property type="entry name" value="G_AIG1"/>
</dbReference>
<proteinExistence type="inferred from homology"/>
<dbReference type="EMBL" id="NHOQ01000541">
    <property type="protein sequence ID" value="PWA29539.1"/>
    <property type="molecule type" value="Genomic_DNA"/>
</dbReference>
<protein>
    <recommendedName>
        <fullName evidence="5">AIG1-type G domain-containing protein</fullName>
    </recommendedName>
</protein>
<organism evidence="6 7">
    <name type="scientific">Gambusia affinis</name>
    <name type="common">Western mosquitofish</name>
    <name type="synonym">Heterandria affinis</name>
    <dbReference type="NCBI Taxonomy" id="33528"/>
    <lineage>
        <taxon>Eukaryota</taxon>
        <taxon>Metazoa</taxon>
        <taxon>Chordata</taxon>
        <taxon>Craniata</taxon>
        <taxon>Vertebrata</taxon>
        <taxon>Euteleostomi</taxon>
        <taxon>Actinopterygii</taxon>
        <taxon>Neopterygii</taxon>
        <taxon>Teleostei</taxon>
        <taxon>Neoteleostei</taxon>
        <taxon>Acanthomorphata</taxon>
        <taxon>Ovalentaria</taxon>
        <taxon>Atherinomorphae</taxon>
        <taxon>Cyprinodontiformes</taxon>
        <taxon>Poeciliidae</taxon>
        <taxon>Poeciliinae</taxon>
        <taxon>Gambusia</taxon>
    </lineage>
</organism>
<sequence length="623" mass="70311">MTLQVDAGEEVAPLLLKDSQVLKSNMQGHIQYGGLCDVSQQPVENLAPVRPLVEIARKRARGRATLSGTCMLGMHFLTSRWNQEVCLQQSQGIQFQHSPQVGSSAKDMSQDRLTNTKHTMAVIGVVEEWESLKSLLQNSSGDKCFQSTFSSPGSKQVCDLAMDWLSISLHYKDFKEDMPDEAIGEIIDGCFKSCEGGISAFLLLIQGGFYTKRERRKVEILQSHFGAEALRFLVILSVEDGKVTDTLDDTLLDLINMCDGRYCRITSSTANGGLHALVEMVNNVRSENSEAGYTEAMLEKSKRRCLEDSAMNMLKQKAQEAEEKEQVFMEKVRREEERRTKEMEDLKIRHAEERRKEAEEKRQHETDRENIQEAMMSHRSLLQLQAKPPDGDKTKKMSVVLLGLTGSGKSSALHLILNRGANLYSLISSCHDQTQPTMSCEKKELFTGGKWLVLVDTPELWDEDGVENTELVKDCLALTLPGPQVFLLVLQVGRFTQGESEMLAHVQRIFGREVAEHAIVLFVHFDSNQPRPFRINDYVARAHPTLQDLVRKCGSRFYELNVTRSQSALSYSQVRELLSGIDKLVASHGERAYMVKRFSLQELQERNNVTAEKKEGAFLLRDS</sequence>
<evidence type="ECO:0000256" key="3">
    <source>
        <dbReference type="ARBA" id="ARBA00023134"/>
    </source>
</evidence>
<dbReference type="PANTHER" id="PTHR10903:SF112">
    <property type="entry name" value="SI:CH211-113E8.5"/>
    <property type="match status" value="1"/>
</dbReference>
<accession>A0A315W0U3</accession>